<accession>A0AA35LN05</accession>
<feature type="compositionally biased region" description="Acidic residues" evidence="1">
    <location>
        <begin position="413"/>
        <end position="432"/>
    </location>
</feature>
<feature type="compositionally biased region" description="Basic and acidic residues" evidence="1">
    <location>
        <begin position="26"/>
        <end position="35"/>
    </location>
</feature>
<evidence type="ECO:0000259" key="2">
    <source>
        <dbReference type="Pfam" id="PF15391"/>
    </source>
</evidence>
<reference evidence="3" key="1">
    <citation type="submission" date="2022-12" db="EMBL/GenBank/DDBJ databases">
        <authorList>
            <person name="Alioto T."/>
            <person name="Alioto T."/>
            <person name="Gomez Garrido J."/>
        </authorList>
    </citation>
    <scope>NUCLEOTIDE SEQUENCE</scope>
</reference>
<dbReference type="EMBL" id="OX395144">
    <property type="protein sequence ID" value="CAI5799187.1"/>
    <property type="molecule type" value="Genomic_DNA"/>
</dbReference>
<dbReference type="Pfam" id="PF15391">
    <property type="entry name" value="DUF4614"/>
    <property type="match status" value="1"/>
</dbReference>
<dbReference type="PANTHER" id="PTHR22409">
    <property type="entry name" value="CHROMOSOME 19 OPEN READING FRAME 44"/>
    <property type="match status" value="1"/>
</dbReference>
<sequence>MAVRRAEGRSAALARAQAQLTGRRLTGREELDGAPRNRLAALEPSKSPGLSAIHMASDLSDLSDLGRRELEGASLAETPTPPQTGPRRRFVKQKPQEVVLDTQQARPSPATRTGFAAASRGERSSAVLRKLAQIESKIRSRKAGRDVGQAPTTDEEISLSDFSRSPEPRLGGRGSLGKAMGLKETAVPIRGSSQGGTEGRRQALSKESGEQEDLLGRKKWIRSPPSSRPRSPLPGKTFLKRPTPRSPSPPGKPPPARLSRGAFRSSTPAGSSSPDASSVPLREASLSERSVVRSLDELFLAVGGGPSDDDSSSSSDFRVNVLSLDDLAPAAASQTEVSGAAPAMPTESKEELGASLFAAVSQSPFKAQSPPRREAASLEEEEEEEETEEDDDPGDTEISERLNSTSAGSSHPEEEEEEEENPTSAEYSEDFESSAASGERPSSRDPSGAWAPSEHPASSSLTCPPGGARTTCLPARVLMKDAAVQTGRSSLAYCWLQGDAPAALGPTMGAESLLETPPIASHVVSLETLEALTTYSPAVFALNELLKQNVLLIRQFADATRQLHASWVASLEEERGFHYHTLEEAKEYIERHKPPPLTVEQALREELECRGQAVF</sequence>
<feature type="region of interest" description="Disordered" evidence="1">
    <location>
        <begin position="64"/>
        <end position="288"/>
    </location>
</feature>
<evidence type="ECO:0000313" key="3">
    <source>
        <dbReference type="EMBL" id="CAI5799187.1"/>
    </source>
</evidence>
<evidence type="ECO:0000256" key="1">
    <source>
        <dbReference type="SAM" id="MobiDB-lite"/>
    </source>
</evidence>
<dbReference type="PANTHER" id="PTHR22409:SF2">
    <property type="entry name" value="CHROMOSOME 19 OPEN READING FRAME 44"/>
    <property type="match status" value="1"/>
</dbReference>
<feature type="domain" description="DUF4614" evidence="2">
    <location>
        <begin position="415"/>
        <end position="594"/>
    </location>
</feature>
<dbReference type="InterPro" id="IPR027884">
    <property type="entry name" value="DUF4614"/>
</dbReference>
<dbReference type="Proteomes" id="UP001178461">
    <property type="component" value="Chromosome 18"/>
</dbReference>
<keyword evidence="4" id="KW-1185">Reference proteome</keyword>
<feature type="compositionally biased region" description="Pro residues" evidence="1">
    <location>
        <begin position="244"/>
        <end position="256"/>
    </location>
</feature>
<feature type="compositionally biased region" description="Acidic residues" evidence="1">
    <location>
        <begin position="377"/>
        <end position="397"/>
    </location>
</feature>
<dbReference type="AlphaFoldDB" id="A0AA35LN05"/>
<name>A0AA35LN05_9SAUR</name>
<dbReference type="InterPro" id="IPR040120">
    <property type="entry name" value="C19orf44-like"/>
</dbReference>
<feature type="compositionally biased region" description="Polar residues" evidence="1">
    <location>
        <begin position="264"/>
        <end position="276"/>
    </location>
</feature>
<feature type="region of interest" description="Disordered" evidence="1">
    <location>
        <begin position="331"/>
        <end position="466"/>
    </location>
</feature>
<feature type="region of interest" description="Disordered" evidence="1">
    <location>
        <begin position="1"/>
        <end position="51"/>
    </location>
</feature>
<organism evidence="3 4">
    <name type="scientific">Podarcis lilfordi</name>
    <name type="common">Lilford's wall lizard</name>
    <dbReference type="NCBI Taxonomy" id="74358"/>
    <lineage>
        <taxon>Eukaryota</taxon>
        <taxon>Metazoa</taxon>
        <taxon>Chordata</taxon>
        <taxon>Craniata</taxon>
        <taxon>Vertebrata</taxon>
        <taxon>Euteleostomi</taxon>
        <taxon>Lepidosauria</taxon>
        <taxon>Squamata</taxon>
        <taxon>Bifurcata</taxon>
        <taxon>Unidentata</taxon>
        <taxon>Episquamata</taxon>
        <taxon>Laterata</taxon>
        <taxon>Lacertibaenia</taxon>
        <taxon>Lacertidae</taxon>
        <taxon>Podarcis</taxon>
    </lineage>
</organism>
<protein>
    <recommendedName>
        <fullName evidence="2">DUF4614 domain-containing protein</fullName>
    </recommendedName>
</protein>
<gene>
    <name evidence="3" type="ORF">PODLI_1B002278</name>
</gene>
<proteinExistence type="predicted"/>
<evidence type="ECO:0000313" key="4">
    <source>
        <dbReference type="Proteomes" id="UP001178461"/>
    </source>
</evidence>
<feature type="compositionally biased region" description="Low complexity" evidence="1">
    <location>
        <begin position="9"/>
        <end position="24"/>
    </location>
</feature>